<protein>
    <submittedName>
        <fullName evidence="2">Uncharacterized protein</fullName>
    </submittedName>
</protein>
<keyword evidence="1" id="KW-0472">Membrane</keyword>
<organism evidence="2 3">
    <name type="scientific">Citrullus colocynthis</name>
    <name type="common">colocynth</name>
    <dbReference type="NCBI Taxonomy" id="252529"/>
    <lineage>
        <taxon>Eukaryota</taxon>
        <taxon>Viridiplantae</taxon>
        <taxon>Streptophyta</taxon>
        <taxon>Embryophyta</taxon>
        <taxon>Tracheophyta</taxon>
        <taxon>Spermatophyta</taxon>
        <taxon>Magnoliopsida</taxon>
        <taxon>eudicotyledons</taxon>
        <taxon>Gunneridae</taxon>
        <taxon>Pentapetalae</taxon>
        <taxon>rosids</taxon>
        <taxon>fabids</taxon>
        <taxon>Cucurbitales</taxon>
        <taxon>Cucurbitaceae</taxon>
        <taxon>Benincaseae</taxon>
        <taxon>Citrullus</taxon>
    </lineage>
</organism>
<accession>A0ABP0Y8B0</accession>
<sequence>MKSSISFKNWPSKSHETRQFAHHFRHYNSFYMVGVGKVLTSSLFTGVAIMIHLGQDFPASQGAHQKNQPLQKLLNGRMDLQYNDYPILGPNPRHTPKPTGKV</sequence>
<dbReference type="Proteomes" id="UP001642487">
    <property type="component" value="Chromosome 3"/>
</dbReference>
<keyword evidence="1" id="KW-0812">Transmembrane</keyword>
<keyword evidence="1" id="KW-1133">Transmembrane helix</keyword>
<evidence type="ECO:0000313" key="2">
    <source>
        <dbReference type="EMBL" id="CAK9316712.1"/>
    </source>
</evidence>
<reference evidence="2 3" key="1">
    <citation type="submission" date="2024-03" db="EMBL/GenBank/DDBJ databases">
        <authorList>
            <person name="Gkanogiannis A."/>
            <person name="Becerra Lopez-Lavalle L."/>
        </authorList>
    </citation>
    <scope>NUCLEOTIDE SEQUENCE [LARGE SCALE GENOMIC DNA]</scope>
</reference>
<proteinExistence type="predicted"/>
<name>A0ABP0Y8B0_9ROSI</name>
<evidence type="ECO:0000256" key="1">
    <source>
        <dbReference type="SAM" id="Phobius"/>
    </source>
</evidence>
<gene>
    <name evidence="2" type="ORF">CITCOLO1_LOCUS8582</name>
</gene>
<keyword evidence="3" id="KW-1185">Reference proteome</keyword>
<dbReference type="EMBL" id="OZ021737">
    <property type="protein sequence ID" value="CAK9316712.1"/>
    <property type="molecule type" value="Genomic_DNA"/>
</dbReference>
<evidence type="ECO:0000313" key="3">
    <source>
        <dbReference type="Proteomes" id="UP001642487"/>
    </source>
</evidence>
<feature type="transmembrane region" description="Helical" evidence="1">
    <location>
        <begin position="30"/>
        <end position="51"/>
    </location>
</feature>